<evidence type="ECO:0000313" key="3">
    <source>
        <dbReference type="Proteomes" id="UP000018208"/>
    </source>
</evidence>
<name>V6LBX5_9EUKA</name>
<dbReference type="EMBL" id="AUWU02000003">
    <property type="protein sequence ID" value="KAH0574895.1"/>
    <property type="molecule type" value="Genomic_DNA"/>
</dbReference>
<dbReference type="Proteomes" id="UP000018208">
    <property type="component" value="Unassembled WGS sequence"/>
</dbReference>
<protein>
    <submittedName>
        <fullName evidence="1">Uncharacterized protein</fullName>
    </submittedName>
</protein>
<evidence type="ECO:0000313" key="1">
    <source>
        <dbReference type="EMBL" id="EST42000.1"/>
    </source>
</evidence>
<sequence length="443" mass="51226">MEYILQQAGYDTESLKEAANYINDNNLTQLYQDIIDKTQILTKQEQDMLQLLPNDIYQLSESQLDAKNIQLNEALSQHAHSDQLLSQLKTLQNLSTEIQIQVPLLKEIDTLNSQRYYQQQYDKLDVNINNISQITTDILQNLSSSQNFTALQPNLINSIKLQTDIAENVIKSSENVDNLKTVQKQQQSIEDEVQRIIDRISAQNLKRVENNVQIQVYSAISQQVQSKFKTESDLEALICENQELYGKFCYNMESFKKLNTTVTESILLKVKCEVTSDQGKILKQIQQHRQHMLKFINKCQQNVSVVSDGLMQEYQQIEALRDTTKSHSEQLRQSFETLQNLVQRILYLRQAISASQQSPLFSMGLESYFENFGSGETLNAMLDYVDQFCEDKVIKKEDINMSTAELLHNQAKQIEQFRKISVESGELFEGFPELESFARLMRK</sequence>
<dbReference type="AlphaFoldDB" id="V6LBX5"/>
<organism evidence="1">
    <name type="scientific">Spironucleus salmonicida</name>
    <dbReference type="NCBI Taxonomy" id="348837"/>
    <lineage>
        <taxon>Eukaryota</taxon>
        <taxon>Metamonada</taxon>
        <taxon>Diplomonadida</taxon>
        <taxon>Hexamitidae</taxon>
        <taxon>Hexamitinae</taxon>
        <taxon>Spironucleus</taxon>
    </lineage>
</organism>
<accession>V6LBX5</accession>
<reference evidence="1 2" key="1">
    <citation type="journal article" date="2014" name="PLoS Genet.">
        <title>The Genome of Spironucleus salmonicida Highlights a Fish Pathogen Adapted to Fluctuating Environments.</title>
        <authorList>
            <person name="Xu F."/>
            <person name="Jerlstrom-Hultqvist J."/>
            <person name="Einarsson E."/>
            <person name="Astvaldsson A."/>
            <person name="Svard S.G."/>
            <person name="Andersson J.O."/>
        </authorList>
    </citation>
    <scope>NUCLEOTIDE SEQUENCE</scope>
    <source>
        <strain evidence="2">ATCC 50377</strain>
    </source>
</reference>
<dbReference type="EMBL" id="KI546166">
    <property type="protein sequence ID" value="EST42000.1"/>
    <property type="molecule type" value="Genomic_DNA"/>
</dbReference>
<proteinExistence type="predicted"/>
<keyword evidence="3" id="KW-1185">Reference proteome</keyword>
<gene>
    <name evidence="1" type="ORF">SS50377_18305</name>
    <name evidence="2" type="ORF">SS50377_22510</name>
</gene>
<dbReference type="VEuPathDB" id="GiardiaDB:SS50377_22510"/>
<evidence type="ECO:0000313" key="2">
    <source>
        <dbReference type="EMBL" id="KAH0574895.1"/>
    </source>
</evidence>
<reference evidence="2" key="2">
    <citation type="submission" date="2020-12" db="EMBL/GenBank/DDBJ databases">
        <title>New Spironucleus salmonicida genome in near-complete chromosomes.</title>
        <authorList>
            <person name="Xu F."/>
            <person name="Kurt Z."/>
            <person name="Jimenez-Gonzalez A."/>
            <person name="Astvaldsson A."/>
            <person name="Andersson J.O."/>
            <person name="Svard S.G."/>
        </authorList>
    </citation>
    <scope>NUCLEOTIDE SEQUENCE</scope>
    <source>
        <strain evidence="2">ATCC 50377</strain>
    </source>
</reference>